<dbReference type="SUPFAM" id="SSF54791">
    <property type="entry name" value="Eukaryotic type KH-domain (KH-domain type I)"/>
    <property type="match status" value="1"/>
</dbReference>
<comment type="similarity">
    <text evidence="3">Belongs to the RRP40 family.</text>
</comment>
<evidence type="ECO:0000313" key="13">
    <source>
        <dbReference type="Proteomes" id="UP000034841"/>
    </source>
</evidence>
<evidence type="ECO:0000256" key="7">
    <source>
        <dbReference type="ARBA" id="ARBA00022884"/>
    </source>
</evidence>
<dbReference type="Gene3D" id="3.30.1370.10">
    <property type="entry name" value="K Homology domain, type 1"/>
    <property type="match status" value="1"/>
</dbReference>
<dbReference type="GO" id="GO:0000177">
    <property type="term" value="C:cytoplasmic exosome (RNase complex)"/>
    <property type="evidence" value="ECO:0007669"/>
    <property type="project" value="EnsemblFungi"/>
</dbReference>
<dbReference type="GO" id="GO:0071034">
    <property type="term" value="P:CUT catabolic process"/>
    <property type="evidence" value="ECO:0007669"/>
    <property type="project" value="TreeGrafter"/>
</dbReference>
<gene>
    <name evidence="12" type="primary">RRP40</name>
    <name evidence="12" type="ORF">CFO_g968</name>
</gene>
<dbReference type="GO" id="GO:0030145">
    <property type="term" value="F:manganese ion binding"/>
    <property type="evidence" value="ECO:0007669"/>
    <property type="project" value="EnsemblFungi"/>
</dbReference>
<dbReference type="GO" id="GO:0000176">
    <property type="term" value="C:nuclear exosome (RNase complex)"/>
    <property type="evidence" value="ECO:0007669"/>
    <property type="project" value="EnsemblFungi"/>
</dbReference>
<feature type="domain" description="K Homology" evidence="10">
    <location>
        <begin position="157"/>
        <end position="211"/>
    </location>
</feature>
<dbReference type="PANTHER" id="PTHR21321">
    <property type="entry name" value="PNAS-3 RELATED"/>
    <property type="match status" value="1"/>
</dbReference>
<dbReference type="Gene3D" id="2.40.50.100">
    <property type="match status" value="1"/>
</dbReference>
<dbReference type="Gene3D" id="2.40.50.140">
    <property type="entry name" value="Nucleic acid-binding proteins"/>
    <property type="match status" value="1"/>
</dbReference>
<dbReference type="InterPro" id="IPR037319">
    <property type="entry name" value="Rrp40_S1"/>
</dbReference>
<keyword evidence="4" id="KW-0963">Cytoplasm</keyword>
<dbReference type="GO" id="GO:0071038">
    <property type="term" value="P:TRAMP-dependent tRNA surveillance pathway"/>
    <property type="evidence" value="ECO:0007669"/>
    <property type="project" value="EnsemblFungi"/>
</dbReference>
<evidence type="ECO:0000256" key="9">
    <source>
        <dbReference type="ARBA" id="ARBA00030615"/>
    </source>
</evidence>
<dbReference type="OrthoDB" id="340500at2759"/>
<dbReference type="InterPro" id="IPR004088">
    <property type="entry name" value="KH_dom_type_1"/>
</dbReference>
<dbReference type="InterPro" id="IPR041054">
    <property type="entry name" value="Rrp40_N_euk"/>
</dbReference>
<evidence type="ECO:0000256" key="1">
    <source>
        <dbReference type="ARBA" id="ARBA00004496"/>
    </source>
</evidence>
<dbReference type="InterPro" id="IPR026699">
    <property type="entry name" value="Exosome_RNA_bind1/RRP40/RRP4"/>
</dbReference>
<dbReference type="InterPro" id="IPR012340">
    <property type="entry name" value="NA-bd_OB-fold"/>
</dbReference>
<comment type="subcellular location">
    <subcellularLocation>
        <location evidence="1">Cytoplasm</location>
    </subcellularLocation>
    <subcellularLocation>
        <location evidence="2">Nucleus</location>
        <location evidence="2">Nucleolus</location>
    </subcellularLocation>
</comment>
<feature type="domain" description="Exosome complex exonuclease Rrp40 N-terminal" evidence="11">
    <location>
        <begin position="28"/>
        <end position="67"/>
    </location>
</feature>
<dbReference type="AlphaFoldDB" id="A0A0F8B4C3"/>
<evidence type="ECO:0000256" key="8">
    <source>
        <dbReference type="ARBA" id="ARBA00023242"/>
    </source>
</evidence>
<keyword evidence="7" id="KW-0694">RNA-binding</keyword>
<dbReference type="Pfam" id="PF18311">
    <property type="entry name" value="Rrp40_N"/>
    <property type="match status" value="1"/>
</dbReference>
<evidence type="ECO:0000256" key="5">
    <source>
        <dbReference type="ARBA" id="ARBA00022552"/>
    </source>
</evidence>
<dbReference type="GO" id="GO:0071035">
    <property type="term" value="P:nuclear polyadenylation-dependent rRNA catabolic process"/>
    <property type="evidence" value="ECO:0007669"/>
    <property type="project" value="EnsemblFungi"/>
</dbReference>
<reference evidence="12 13" key="1">
    <citation type="submission" date="2015-04" db="EMBL/GenBank/DDBJ databases">
        <title>Genome sequence of Ceratocystis platani, a major pathogen of plane trees.</title>
        <authorList>
            <person name="Belbahri L."/>
        </authorList>
    </citation>
    <scope>NUCLEOTIDE SEQUENCE [LARGE SCALE GENOMIC DNA]</scope>
    <source>
        <strain evidence="12 13">CFO</strain>
    </source>
</reference>
<sequence>MASSSTLLVLPGQPIDLESIPRNDKKPLRLGPGLNIEPPSTLIPTVSGILTSDVRRNIVWVEHGSGRYVPAPGDLVIGTVMRNAGDLYLVSLSDYTLPAALHNLSFEGANKKTRPMLSTGSVVYARVSSAHRHMDAELDCVSANTGKADGLGPLAGGMLFPISLGMARRLLMPKAVQDGKMPILEELGAAGLQFETAVGRNGRLWVTSEKVATTIAVGRAVQDVDEKNLDVKAQKKLARKIMEST</sequence>
<evidence type="ECO:0000256" key="6">
    <source>
        <dbReference type="ARBA" id="ARBA00022835"/>
    </source>
</evidence>
<keyword evidence="5" id="KW-0698">rRNA processing</keyword>
<dbReference type="PANTHER" id="PTHR21321:SF1">
    <property type="entry name" value="EXOSOME COMPLEX COMPONENT RRP40"/>
    <property type="match status" value="1"/>
</dbReference>
<dbReference type="Proteomes" id="UP000034841">
    <property type="component" value="Unassembled WGS sequence"/>
</dbReference>
<evidence type="ECO:0000256" key="4">
    <source>
        <dbReference type="ARBA" id="ARBA00022490"/>
    </source>
</evidence>
<dbReference type="GO" id="GO:0005730">
    <property type="term" value="C:nucleolus"/>
    <property type="evidence" value="ECO:0007669"/>
    <property type="project" value="UniProtKB-SubCell"/>
</dbReference>
<comment type="caution">
    <text evidence="12">The sequence shown here is derived from an EMBL/GenBank/DDBJ whole genome shotgun (WGS) entry which is preliminary data.</text>
</comment>
<evidence type="ECO:0000313" key="12">
    <source>
        <dbReference type="EMBL" id="KKF96661.1"/>
    </source>
</evidence>
<keyword evidence="6" id="KW-0271">Exosome</keyword>
<name>A0A0F8B4C3_CERFI</name>
<dbReference type="GO" id="GO:0003723">
    <property type="term" value="F:RNA binding"/>
    <property type="evidence" value="ECO:0007669"/>
    <property type="project" value="UniProtKB-KW"/>
</dbReference>
<dbReference type="FunFam" id="2.40.50.140:FF:000127">
    <property type="entry name" value="Exosome complex component RRP40"/>
    <property type="match status" value="1"/>
</dbReference>
<organism evidence="12 13">
    <name type="scientific">Ceratocystis fimbriata f. sp. platani</name>
    <dbReference type="NCBI Taxonomy" id="88771"/>
    <lineage>
        <taxon>Eukaryota</taxon>
        <taxon>Fungi</taxon>
        <taxon>Dikarya</taxon>
        <taxon>Ascomycota</taxon>
        <taxon>Pezizomycotina</taxon>
        <taxon>Sordariomycetes</taxon>
        <taxon>Hypocreomycetidae</taxon>
        <taxon>Microascales</taxon>
        <taxon>Ceratocystidaceae</taxon>
        <taxon>Ceratocystis</taxon>
    </lineage>
</organism>
<dbReference type="EMBL" id="LBBL01000032">
    <property type="protein sequence ID" value="KKF96661.1"/>
    <property type="molecule type" value="Genomic_DNA"/>
</dbReference>
<dbReference type="CDD" id="cd05790">
    <property type="entry name" value="S1_Rrp40"/>
    <property type="match status" value="1"/>
</dbReference>
<dbReference type="GO" id="GO:0034475">
    <property type="term" value="P:U4 snRNA 3'-end processing"/>
    <property type="evidence" value="ECO:0007669"/>
    <property type="project" value="TreeGrafter"/>
</dbReference>
<dbReference type="CDD" id="cd22526">
    <property type="entry name" value="KH-I_Rrp40"/>
    <property type="match status" value="1"/>
</dbReference>
<dbReference type="GO" id="GO:0000467">
    <property type="term" value="P:exonucleolytic trimming to generate mature 3'-end of 5.8S rRNA from tricistronic rRNA transcript (SSU-rRNA, 5.8S rRNA, LSU-rRNA)"/>
    <property type="evidence" value="ECO:0007669"/>
    <property type="project" value="EnsemblFungi"/>
</dbReference>
<evidence type="ECO:0000259" key="10">
    <source>
        <dbReference type="Pfam" id="PF15985"/>
    </source>
</evidence>
<dbReference type="Pfam" id="PF15985">
    <property type="entry name" value="KH_6"/>
    <property type="match status" value="1"/>
</dbReference>
<dbReference type="SUPFAM" id="SSF50249">
    <property type="entry name" value="Nucleic acid-binding proteins"/>
    <property type="match status" value="1"/>
</dbReference>
<proteinExistence type="inferred from homology"/>
<dbReference type="InterPro" id="IPR049469">
    <property type="entry name" value="RRP40_KH-I"/>
</dbReference>
<keyword evidence="13" id="KW-1185">Reference proteome</keyword>
<evidence type="ECO:0000256" key="3">
    <source>
        <dbReference type="ARBA" id="ARBA00007841"/>
    </source>
</evidence>
<keyword evidence="8" id="KW-0539">Nucleus</keyword>
<evidence type="ECO:0000259" key="11">
    <source>
        <dbReference type="Pfam" id="PF18311"/>
    </source>
</evidence>
<evidence type="ECO:0000256" key="2">
    <source>
        <dbReference type="ARBA" id="ARBA00004604"/>
    </source>
</evidence>
<protein>
    <recommendedName>
        <fullName evidence="9">Ribosomal RNA-processing protein 40</fullName>
    </recommendedName>
</protein>
<dbReference type="GO" id="GO:0071051">
    <property type="term" value="P:poly(A)-dependent snoRNA 3'-end processing"/>
    <property type="evidence" value="ECO:0007669"/>
    <property type="project" value="TreeGrafter"/>
</dbReference>
<accession>A0A0F8B4C3</accession>
<dbReference type="Pfam" id="PF21262">
    <property type="entry name" value="RRP40_S1"/>
    <property type="match status" value="1"/>
</dbReference>
<dbReference type="InterPro" id="IPR036612">
    <property type="entry name" value="KH_dom_type_1_sf"/>
</dbReference>